<accession>A0ABP0I054</accession>
<comment type="caution">
    <text evidence="1">The sequence shown here is derived from an EMBL/GenBank/DDBJ whole genome shotgun (WGS) entry which is preliminary data.</text>
</comment>
<reference evidence="1 2" key="1">
    <citation type="submission" date="2024-02" db="EMBL/GenBank/DDBJ databases">
        <authorList>
            <person name="Chen Y."/>
            <person name="Shah S."/>
            <person name="Dougan E. K."/>
            <person name="Thang M."/>
            <person name="Chan C."/>
        </authorList>
    </citation>
    <scope>NUCLEOTIDE SEQUENCE [LARGE SCALE GENOMIC DNA]</scope>
</reference>
<proteinExistence type="predicted"/>
<evidence type="ECO:0000313" key="1">
    <source>
        <dbReference type="EMBL" id="CAK8995926.1"/>
    </source>
</evidence>
<protein>
    <submittedName>
        <fullName evidence="1">Uncharacterized protein</fullName>
    </submittedName>
</protein>
<organism evidence="1 2">
    <name type="scientific">Durusdinium trenchii</name>
    <dbReference type="NCBI Taxonomy" id="1381693"/>
    <lineage>
        <taxon>Eukaryota</taxon>
        <taxon>Sar</taxon>
        <taxon>Alveolata</taxon>
        <taxon>Dinophyceae</taxon>
        <taxon>Suessiales</taxon>
        <taxon>Symbiodiniaceae</taxon>
        <taxon>Durusdinium</taxon>
    </lineage>
</organism>
<evidence type="ECO:0000313" key="2">
    <source>
        <dbReference type="Proteomes" id="UP001642484"/>
    </source>
</evidence>
<dbReference type="Proteomes" id="UP001642484">
    <property type="component" value="Unassembled WGS sequence"/>
</dbReference>
<name>A0ABP0I054_9DINO</name>
<keyword evidence="2" id="KW-1185">Reference proteome</keyword>
<sequence>MSSKTLVKSLEYAYIIIENVARKNTADTVLSALRRIGYECVAVFTNSASFGDRGSFDPMSWSSGLAAMRARLEHHRGSTDLPLIWDLTHNITFQQWKEHAYEDTLPCLLRNHRYWHVGRRRHLVPG</sequence>
<gene>
    <name evidence="1" type="ORF">CCMP2556_LOCUS4234</name>
</gene>
<dbReference type="EMBL" id="CAXAMN010001725">
    <property type="protein sequence ID" value="CAK8995926.1"/>
    <property type="molecule type" value="Genomic_DNA"/>
</dbReference>